<feature type="domain" description="PGG" evidence="9">
    <location>
        <begin position="13"/>
        <end position="119"/>
    </location>
</feature>
<evidence type="ECO:0000313" key="10">
    <source>
        <dbReference type="EMBL" id="KAL3685624.1"/>
    </source>
</evidence>
<reference evidence="10 11" key="1">
    <citation type="submission" date="2024-09" db="EMBL/GenBank/DDBJ databases">
        <title>Chromosome-scale assembly of Riccia sorocarpa.</title>
        <authorList>
            <person name="Paukszto L."/>
        </authorList>
    </citation>
    <scope>NUCLEOTIDE SEQUENCE [LARGE SCALE GENOMIC DNA]</scope>
    <source>
        <strain evidence="10">LP-2024</strain>
        <tissue evidence="10">Aerial parts of the thallus</tissue>
    </source>
</reference>
<dbReference type="Proteomes" id="UP001633002">
    <property type="component" value="Unassembled WGS sequence"/>
</dbReference>
<feature type="region of interest" description="Disordered" evidence="7">
    <location>
        <begin position="235"/>
        <end position="268"/>
    </location>
</feature>
<organism evidence="10 11">
    <name type="scientific">Riccia sorocarpa</name>
    <dbReference type="NCBI Taxonomy" id="122646"/>
    <lineage>
        <taxon>Eukaryota</taxon>
        <taxon>Viridiplantae</taxon>
        <taxon>Streptophyta</taxon>
        <taxon>Embryophyta</taxon>
        <taxon>Marchantiophyta</taxon>
        <taxon>Marchantiopsida</taxon>
        <taxon>Marchantiidae</taxon>
        <taxon>Marchantiales</taxon>
        <taxon>Ricciaceae</taxon>
        <taxon>Riccia</taxon>
    </lineage>
</organism>
<evidence type="ECO:0000256" key="2">
    <source>
        <dbReference type="ARBA" id="ARBA00022692"/>
    </source>
</evidence>
<accession>A0ABD3H8C3</accession>
<evidence type="ECO:0000256" key="1">
    <source>
        <dbReference type="ARBA" id="ARBA00004141"/>
    </source>
</evidence>
<dbReference type="EMBL" id="JBJQOH010000006">
    <property type="protein sequence ID" value="KAL3685624.1"/>
    <property type="molecule type" value="Genomic_DNA"/>
</dbReference>
<feature type="compositionally biased region" description="Polar residues" evidence="7">
    <location>
        <begin position="253"/>
        <end position="268"/>
    </location>
</feature>
<feature type="transmembrane region" description="Helical" evidence="8">
    <location>
        <begin position="94"/>
        <end position="120"/>
    </location>
</feature>
<keyword evidence="2 8" id="KW-0812">Transmembrane</keyword>
<dbReference type="PANTHER" id="PTHR24186:SF38">
    <property type="entry name" value="ANKYRIN REPEAT FAMILY PROTEIN"/>
    <property type="match status" value="1"/>
</dbReference>
<evidence type="ECO:0000256" key="8">
    <source>
        <dbReference type="SAM" id="Phobius"/>
    </source>
</evidence>
<dbReference type="PANTHER" id="PTHR24186">
    <property type="entry name" value="PROTEIN PHOSPHATASE 1 REGULATORY SUBUNIT"/>
    <property type="match status" value="1"/>
</dbReference>
<protein>
    <recommendedName>
        <fullName evidence="9">PGG domain-containing protein</fullName>
    </recommendedName>
</protein>
<name>A0ABD3H8C3_9MARC</name>
<proteinExistence type="predicted"/>
<dbReference type="GO" id="GO:0016020">
    <property type="term" value="C:membrane"/>
    <property type="evidence" value="ECO:0007669"/>
    <property type="project" value="UniProtKB-SubCell"/>
</dbReference>
<dbReference type="AlphaFoldDB" id="A0ABD3H8C3"/>
<comment type="caution">
    <text evidence="10">The sequence shown here is derived from an EMBL/GenBank/DDBJ whole genome shotgun (WGS) entry which is preliminary data.</text>
</comment>
<feature type="region of interest" description="Disordered" evidence="7">
    <location>
        <begin position="180"/>
        <end position="207"/>
    </location>
</feature>
<evidence type="ECO:0000259" key="9">
    <source>
        <dbReference type="Pfam" id="PF13962"/>
    </source>
</evidence>
<dbReference type="InterPro" id="IPR026961">
    <property type="entry name" value="PGG_dom"/>
</dbReference>
<feature type="transmembrane region" description="Helical" evidence="8">
    <location>
        <begin position="49"/>
        <end position="73"/>
    </location>
</feature>
<evidence type="ECO:0000256" key="5">
    <source>
        <dbReference type="ARBA" id="ARBA00023043"/>
    </source>
</evidence>
<evidence type="ECO:0000256" key="3">
    <source>
        <dbReference type="ARBA" id="ARBA00022737"/>
    </source>
</evidence>
<feature type="transmembrane region" description="Helical" evidence="8">
    <location>
        <begin position="7"/>
        <end position="29"/>
    </location>
</feature>
<evidence type="ECO:0000256" key="4">
    <source>
        <dbReference type="ARBA" id="ARBA00022989"/>
    </source>
</evidence>
<evidence type="ECO:0000256" key="6">
    <source>
        <dbReference type="ARBA" id="ARBA00023136"/>
    </source>
</evidence>
<comment type="subcellular location">
    <subcellularLocation>
        <location evidence="1">Membrane</location>
        <topology evidence="1">Multi-pass membrane protein</topology>
    </subcellularLocation>
</comment>
<keyword evidence="5" id="KW-0040">ANK repeat</keyword>
<feature type="compositionally biased region" description="Polar residues" evidence="7">
    <location>
        <begin position="181"/>
        <end position="207"/>
    </location>
</feature>
<sequence length="268" mass="28608">MQDEKTSFGGAGSAVSVTTALVATASYIGPLQPPLGYSGEDQVQTEIPAVRVFFVLNTLAFYLTIAAVVLSLTPALPVANESTHGELKHIRRSVIWALLFLIISLIAILSAFASASVVVIPNAERWLTIAPVVIGCVLCVVMLILCYIRAIKLVSKNSVAGRSGDDRIIHAIMKRRVGTSREMSSVSQDLMEQGDVSSPQAPSASRDTNVVDIPSVLMQLPVAGGGPRTIKISQDNASVKVSTRESQKENVRALSQSPKSTNSKVLRR</sequence>
<keyword evidence="6 8" id="KW-0472">Membrane</keyword>
<keyword evidence="4 8" id="KW-1133">Transmembrane helix</keyword>
<feature type="compositionally biased region" description="Basic and acidic residues" evidence="7">
    <location>
        <begin position="242"/>
        <end position="251"/>
    </location>
</feature>
<dbReference type="Pfam" id="PF13962">
    <property type="entry name" value="PGG"/>
    <property type="match status" value="1"/>
</dbReference>
<keyword evidence="11" id="KW-1185">Reference proteome</keyword>
<evidence type="ECO:0000256" key="7">
    <source>
        <dbReference type="SAM" id="MobiDB-lite"/>
    </source>
</evidence>
<feature type="transmembrane region" description="Helical" evidence="8">
    <location>
        <begin position="126"/>
        <end position="148"/>
    </location>
</feature>
<gene>
    <name evidence="10" type="ORF">R1sor_003646</name>
</gene>
<keyword evidence="3" id="KW-0677">Repeat</keyword>
<evidence type="ECO:0000313" key="11">
    <source>
        <dbReference type="Proteomes" id="UP001633002"/>
    </source>
</evidence>